<reference evidence="3" key="1">
    <citation type="submission" date="2018-05" db="EMBL/GenBank/DDBJ databases">
        <authorList>
            <person name="Lanie J.A."/>
            <person name="Ng W.-L."/>
            <person name="Kazmierczak K.M."/>
            <person name="Andrzejewski T.M."/>
            <person name="Davidsen T.M."/>
            <person name="Wayne K.J."/>
            <person name="Tettelin H."/>
            <person name="Glass J.I."/>
            <person name="Rusch D."/>
            <person name="Podicherti R."/>
            <person name="Tsui H.-C.T."/>
            <person name="Winkler M.E."/>
        </authorList>
    </citation>
    <scope>NUCLEOTIDE SEQUENCE</scope>
</reference>
<name>A0A382QC40_9ZZZZ</name>
<dbReference type="InterPro" id="IPR041255">
    <property type="entry name" value="LpxI_N"/>
</dbReference>
<protein>
    <recommendedName>
        <fullName evidence="4">LpxI N-terminal domain-containing protein</fullName>
    </recommendedName>
</protein>
<dbReference type="AlphaFoldDB" id="A0A382QC40"/>
<dbReference type="PANTHER" id="PTHR39962">
    <property type="entry name" value="BLL4848 PROTEIN"/>
    <property type="match status" value="1"/>
</dbReference>
<dbReference type="Gene3D" id="3.40.140.80">
    <property type="match status" value="1"/>
</dbReference>
<dbReference type="InterPro" id="IPR010415">
    <property type="entry name" value="LpxI_C"/>
</dbReference>
<evidence type="ECO:0000259" key="1">
    <source>
        <dbReference type="Pfam" id="PF06230"/>
    </source>
</evidence>
<gene>
    <name evidence="3" type="ORF">METZ01_LOCUS335957</name>
</gene>
<dbReference type="InterPro" id="IPR053174">
    <property type="entry name" value="LpxI"/>
</dbReference>
<sequence length="247" mass="27977">MIGLIFGETDFPIEILKKVKKKRIKYLIIDLSRSKIFKKYKNSHIVSMGQFGKIVEILKEKKCKKVLFAGKVAKPKFSKLKLDLKGIYYMPRVIKNSRLGDAAILKEVIKIFKEEGFSTISSLTFNSELTLKKGNYSKIKPNRDDKMDIKKAITTLSKLGKYNFSQGVVVRNKKVIAVEGKGGTEKMLKKCKNKKLKNSGVLIKFPKTKQDSRIDLPTVGLKTLTQCKSAGLKGIVLKSKQNVFLER</sequence>
<evidence type="ECO:0000313" key="3">
    <source>
        <dbReference type="EMBL" id="SVC83103.1"/>
    </source>
</evidence>
<dbReference type="Pfam" id="PF06230">
    <property type="entry name" value="LpxI_C"/>
    <property type="match status" value="1"/>
</dbReference>
<proteinExistence type="predicted"/>
<feature type="domain" description="LpxI N-terminal" evidence="2">
    <location>
        <begin position="1"/>
        <end position="127"/>
    </location>
</feature>
<feature type="non-terminal residue" evidence="3">
    <location>
        <position position="247"/>
    </location>
</feature>
<evidence type="ECO:0000259" key="2">
    <source>
        <dbReference type="Pfam" id="PF17930"/>
    </source>
</evidence>
<dbReference type="EMBL" id="UINC01113472">
    <property type="protein sequence ID" value="SVC83103.1"/>
    <property type="molecule type" value="Genomic_DNA"/>
</dbReference>
<dbReference type="InterPro" id="IPR043167">
    <property type="entry name" value="LpxI_C_sf"/>
</dbReference>
<organism evidence="3">
    <name type="scientific">marine metagenome</name>
    <dbReference type="NCBI Taxonomy" id="408172"/>
    <lineage>
        <taxon>unclassified sequences</taxon>
        <taxon>metagenomes</taxon>
        <taxon>ecological metagenomes</taxon>
    </lineage>
</organism>
<accession>A0A382QC40</accession>
<evidence type="ECO:0008006" key="4">
    <source>
        <dbReference type="Google" id="ProtNLM"/>
    </source>
</evidence>
<dbReference type="Gene3D" id="3.40.50.20">
    <property type="match status" value="1"/>
</dbReference>
<dbReference type="PANTHER" id="PTHR39962:SF1">
    <property type="entry name" value="LPXI FAMILY PROTEIN"/>
    <property type="match status" value="1"/>
</dbReference>
<feature type="domain" description="LpxI C-terminal" evidence="1">
    <location>
        <begin position="133"/>
        <end position="247"/>
    </location>
</feature>
<dbReference type="Pfam" id="PF17930">
    <property type="entry name" value="LpxI_N"/>
    <property type="match status" value="1"/>
</dbReference>